<dbReference type="Proteomes" id="UP000054144">
    <property type="component" value="Unassembled WGS sequence"/>
</dbReference>
<accession>A0A0D7AQF1</accession>
<sequence>MTKLPPGFSHELYQHVKTSPIDPSIGLPVLDFNDFCCGSHGLGLLLETQCEGDENPTYTLFDTGPDRQSLVHNLATFNVSASSISRVVLSHWHSDHSSGIVPFLKARGTSASSPCIVNVHPDRPLARGIAPGPDFKKCMCAMPPDPTISEIEAAGGVIECHSKGHAVAHETVWISGEIPRYTDFENGILGHMRLSEHGGAWVNEQHVMDERYAVVDVYGKGLIIFSACSHAGIVNVVRDAVLTFSRPVYMVVGGLHLAGPEFAPRIPRTVDFLSNQLRPAPTYVLPMHCTGFQAKIALEKAFGEGCVPAGAGHKIDVLGNRDGDDRLFYEILEK</sequence>
<dbReference type="EMBL" id="KN881581">
    <property type="protein sequence ID" value="KIY53969.1"/>
    <property type="molecule type" value="Genomic_DNA"/>
</dbReference>
<dbReference type="PANTHER" id="PTHR13754:SF13">
    <property type="entry name" value="METALLO-BETA-LACTAMASE SUPERFAMILY PROTEIN (AFU_ORTHOLOGUE AFUA_3G07630)"/>
    <property type="match status" value="1"/>
</dbReference>
<dbReference type="CDD" id="cd07713">
    <property type="entry name" value="DHPS-like_MBL-fold"/>
    <property type="match status" value="1"/>
</dbReference>
<organism evidence="2 3">
    <name type="scientific">Fistulina hepatica ATCC 64428</name>
    <dbReference type="NCBI Taxonomy" id="1128425"/>
    <lineage>
        <taxon>Eukaryota</taxon>
        <taxon>Fungi</taxon>
        <taxon>Dikarya</taxon>
        <taxon>Basidiomycota</taxon>
        <taxon>Agaricomycotina</taxon>
        <taxon>Agaricomycetes</taxon>
        <taxon>Agaricomycetidae</taxon>
        <taxon>Agaricales</taxon>
        <taxon>Fistulinaceae</taxon>
        <taxon>Fistulina</taxon>
    </lineage>
</organism>
<evidence type="ECO:0000313" key="3">
    <source>
        <dbReference type="Proteomes" id="UP000054144"/>
    </source>
</evidence>
<dbReference type="GO" id="GO:0016740">
    <property type="term" value="F:transferase activity"/>
    <property type="evidence" value="ECO:0007669"/>
    <property type="project" value="TreeGrafter"/>
</dbReference>
<dbReference type="AlphaFoldDB" id="A0A0D7AQF1"/>
<gene>
    <name evidence="2" type="ORF">FISHEDRAFT_68341</name>
</gene>
<dbReference type="InterPro" id="IPR041712">
    <property type="entry name" value="DHPS-like_MBL-fold"/>
</dbReference>
<evidence type="ECO:0000259" key="1">
    <source>
        <dbReference type="Pfam" id="PF00753"/>
    </source>
</evidence>
<dbReference type="OrthoDB" id="1470350at2759"/>
<reference evidence="2 3" key="1">
    <citation type="journal article" date="2015" name="Fungal Genet. Biol.">
        <title>Evolution of novel wood decay mechanisms in Agaricales revealed by the genome sequences of Fistulina hepatica and Cylindrobasidium torrendii.</title>
        <authorList>
            <person name="Floudas D."/>
            <person name="Held B.W."/>
            <person name="Riley R."/>
            <person name="Nagy L.G."/>
            <person name="Koehler G."/>
            <person name="Ransdell A.S."/>
            <person name="Younus H."/>
            <person name="Chow J."/>
            <person name="Chiniquy J."/>
            <person name="Lipzen A."/>
            <person name="Tritt A."/>
            <person name="Sun H."/>
            <person name="Haridas S."/>
            <person name="LaButti K."/>
            <person name="Ohm R.A."/>
            <person name="Kues U."/>
            <person name="Blanchette R.A."/>
            <person name="Grigoriev I.V."/>
            <person name="Minto R.E."/>
            <person name="Hibbett D.S."/>
        </authorList>
    </citation>
    <scope>NUCLEOTIDE SEQUENCE [LARGE SCALE GENOMIC DNA]</scope>
    <source>
        <strain evidence="2 3">ATCC 64428</strain>
    </source>
</reference>
<dbReference type="Gene3D" id="3.60.15.10">
    <property type="entry name" value="Ribonuclease Z/Hydroxyacylglutathione hydrolase-like"/>
    <property type="match status" value="1"/>
</dbReference>
<name>A0A0D7AQF1_9AGAR</name>
<feature type="domain" description="Metallo-beta-lactamase" evidence="1">
    <location>
        <begin position="59"/>
        <end position="109"/>
    </location>
</feature>
<dbReference type="InterPro" id="IPR052926">
    <property type="entry name" value="Metallo-beta-lactamase_dom"/>
</dbReference>
<dbReference type="SUPFAM" id="SSF56281">
    <property type="entry name" value="Metallo-hydrolase/oxidoreductase"/>
    <property type="match status" value="1"/>
</dbReference>
<protein>
    <recommendedName>
        <fullName evidence="1">Metallo-beta-lactamase domain-containing protein</fullName>
    </recommendedName>
</protein>
<dbReference type="PANTHER" id="PTHR13754">
    <property type="entry name" value="METALLO-BETA-LACTAMASE SUPERFAMILY PROTEIN"/>
    <property type="match status" value="1"/>
</dbReference>
<dbReference type="Pfam" id="PF00753">
    <property type="entry name" value="Lactamase_B"/>
    <property type="match status" value="1"/>
</dbReference>
<proteinExistence type="predicted"/>
<evidence type="ECO:0000313" key="2">
    <source>
        <dbReference type="EMBL" id="KIY53969.1"/>
    </source>
</evidence>
<keyword evidence="3" id="KW-1185">Reference proteome</keyword>
<dbReference type="InterPro" id="IPR036866">
    <property type="entry name" value="RibonucZ/Hydroxyglut_hydro"/>
</dbReference>
<dbReference type="InterPro" id="IPR001279">
    <property type="entry name" value="Metallo-B-lactamas"/>
</dbReference>